<gene>
    <name evidence="1" type="ORF">SG34_010470</name>
</gene>
<reference evidence="1 2" key="1">
    <citation type="journal article" date="2015" name="Genome Announc.">
        <title>Draft Genome Sequences of Marine Isolates of Thalassomonas viridans and Thalassomonas actiniarum.</title>
        <authorList>
            <person name="Olonade I."/>
            <person name="van Zyl L.J."/>
            <person name="Trindade M."/>
        </authorList>
    </citation>
    <scope>NUCLEOTIDE SEQUENCE [LARGE SCALE GENOMIC DNA]</scope>
    <source>
        <strain evidence="1 2">XOM25</strain>
    </source>
</reference>
<dbReference type="KEGG" id="tvd:SG34_010470"/>
<dbReference type="RefSeq" id="WP_152647362.1">
    <property type="nucleotide sequence ID" value="NZ_CP059733.1"/>
</dbReference>
<proteinExistence type="predicted"/>
<dbReference type="EMBL" id="CP059733">
    <property type="protein sequence ID" value="WDE07270.1"/>
    <property type="molecule type" value="Genomic_DNA"/>
</dbReference>
<evidence type="ECO:0000313" key="1">
    <source>
        <dbReference type="EMBL" id="WDE07270.1"/>
    </source>
</evidence>
<sequence length="90" mass="10426">MEITYNCTTPIPMRMSKVRRSWQPADYATDKLYKPHTDRLFKPLTINLRLPNGFHIKAHLHTALNANIYKPLIPNHLFISKSPQGEISNV</sequence>
<accession>A0AAE9Z5Y2</accession>
<protein>
    <submittedName>
        <fullName evidence="1">Uncharacterized protein</fullName>
    </submittedName>
</protein>
<evidence type="ECO:0000313" key="2">
    <source>
        <dbReference type="Proteomes" id="UP000032352"/>
    </source>
</evidence>
<dbReference type="Proteomes" id="UP000032352">
    <property type="component" value="Chromosome"/>
</dbReference>
<reference evidence="1 2" key="2">
    <citation type="journal article" date="2022" name="Mar. Drugs">
        <title>Bioassay-Guided Fractionation Leads to the Detection of Cholic Acid Generated by the Rare Thalassomonas sp.</title>
        <authorList>
            <person name="Pheiffer F."/>
            <person name="Schneider Y.K."/>
            <person name="Hansen E.H."/>
            <person name="Andersen J.H."/>
            <person name="Isaksson J."/>
            <person name="Busche T."/>
            <person name="R C."/>
            <person name="Kalinowski J."/>
            <person name="Zyl L.V."/>
            <person name="Trindade M."/>
        </authorList>
    </citation>
    <scope>NUCLEOTIDE SEQUENCE [LARGE SCALE GENOMIC DNA]</scope>
    <source>
        <strain evidence="1 2">XOM25</strain>
    </source>
</reference>
<keyword evidence="2" id="KW-1185">Reference proteome</keyword>
<name>A0AAE9Z5Y2_9GAMM</name>
<dbReference type="AlphaFoldDB" id="A0AAE9Z5Y2"/>
<organism evidence="1 2">
    <name type="scientific">Thalassomonas viridans</name>
    <dbReference type="NCBI Taxonomy" id="137584"/>
    <lineage>
        <taxon>Bacteria</taxon>
        <taxon>Pseudomonadati</taxon>
        <taxon>Pseudomonadota</taxon>
        <taxon>Gammaproteobacteria</taxon>
        <taxon>Alteromonadales</taxon>
        <taxon>Colwelliaceae</taxon>
        <taxon>Thalassomonas</taxon>
    </lineage>
</organism>